<accession>A0A220VFN0</accession>
<keyword evidence="1" id="KW-0720">Serine protease</keyword>
<evidence type="ECO:0000256" key="1">
    <source>
        <dbReference type="PROSITE-ProRule" id="PRU01122"/>
    </source>
</evidence>
<feature type="active site" evidence="1">
    <location>
        <position position="404"/>
    </location>
</feature>
<dbReference type="AlphaFoldDB" id="A0A220VFN0"/>
<comment type="similarity">
    <text evidence="1">Belongs to the peptidase S16 family.</text>
</comment>
<dbReference type="EC" id="3.4.21.53" evidence="1"/>
<dbReference type="InterPro" id="IPR014721">
    <property type="entry name" value="Ribsml_uS5_D2-typ_fold_subgr"/>
</dbReference>
<feature type="domain" description="Lon proteolytic" evidence="2">
    <location>
        <begin position="312"/>
        <end position="509"/>
    </location>
</feature>
<proteinExistence type="inferred from homology"/>
<gene>
    <name evidence="3" type="ORF">CF386_06965</name>
</gene>
<evidence type="ECO:0000313" key="3">
    <source>
        <dbReference type="EMBL" id="ASK78753.1"/>
    </source>
</evidence>
<evidence type="ECO:0000313" key="4">
    <source>
        <dbReference type="Proteomes" id="UP000242175"/>
    </source>
</evidence>
<evidence type="ECO:0000259" key="2">
    <source>
        <dbReference type="PROSITE" id="PS51786"/>
    </source>
</evidence>
<comment type="catalytic activity">
    <reaction evidence="1">
        <text>Hydrolysis of proteins in presence of ATP.</text>
        <dbReference type="EC" id="3.4.21.53"/>
    </reaction>
</comment>
<dbReference type="GO" id="GO:0005524">
    <property type="term" value="F:ATP binding"/>
    <property type="evidence" value="ECO:0007669"/>
    <property type="project" value="InterPro"/>
</dbReference>
<keyword evidence="1" id="KW-0378">Hydrolase</keyword>
<name>A0A220VFN0_9GAMM</name>
<reference evidence="3 4" key="1">
    <citation type="journal article" date="2016" name="Int. J. Syst. Evol. Microbiol.">
        <title>Paraphotobacterium marinum gen. nov., sp. nov., a member of the family Vibrionaceae, isolated from surface seawater.</title>
        <authorList>
            <person name="Huang Z."/>
            <person name="Dong C."/>
            <person name="Shao Z."/>
        </authorList>
    </citation>
    <scope>NUCLEOTIDE SEQUENCE [LARGE SCALE GENOMIC DNA]</scope>
    <source>
        <strain evidence="3 4">NSCS20N07D</strain>
    </source>
</reference>
<feature type="active site" evidence="1">
    <location>
        <position position="447"/>
    </location>
</feature>
<dbReference type="PANTHER" id="PTHR10046">
    <property type="entry name" value="ATP DEPENDENT LON PROTEASE FAMILY MEMBER"/>
    <property type="match status" value="1"/>
</dbReference>
<dbReference type="GO" id="GO:0030163">
    <property type="term" value="P:protein catabolic process"/>
    <property type="evidence" value="ECO:0007669"/>
    <property type="project" value="InterPro"/>
</dbReference>
<protein>
    <recommendedName>
        <fullName evidence="1">endopeptidase La</fullName>
        <ecNumber evidence="1">3.4.21.53</ecNumber>
    </recommendedName>
</protein>
<dbReference type="KEGG" id="pmai:CF386_06965"/>
<dbReference type="GO" id="GO:0004252">
    <property type="term" value="F:serine-type endopeptidase activity"/>
    <property type="evidence" value="ECO:0007669"/>
    <property type="project" value="UniProtKB-UniRule"/>
</dbReference>
<dbReference type="Gene3D" id="3.30.230.10">
    <property type="match status" value="1"/>
</dbReference>
<dbReference type="GO" id="GO:0006508">
    <property type="term" value="P:proteolysis"/>
    <property type="evidence" value="ECO:0007669"/>
    <property type="project" value="UniProtKB-KW"/>
</dbReference>
<keyword evidence="1" id="KW-0645">Protease</keyword>
<sequence length="549" mass="62888">MSATKKSFKIKMIHKYTKINKNNIFKDITLDKKTDSNILIDIYSNLSSAIDSFVLENNFHKFLRINASPNEDNLNLLSNLLDEKKTTFRPLIFSSILKNELLGYHGNDIEDHPQILSVFERFTDRIVIIPAVTFENFSKSEWLKFKSIVEKQLFHSYLNDRNTSFKIKFILVGTMNDFSLLDNLEQQNTYENYMYSSINSIFLINQGNHQKYFDFISYLIETYSFPKFNDLSAYQEFLKIIWRKTGDLNHLLLDISWLKNILSEISVCRTSNFIDEETISLFISKKTQQEAHLVDLLKEDFKNNQILIETEGTKVGQINGLSIIDVNGYPKSIGEPMRISSVISHGEGEIIDIDHKADLAGNIHQKGMLIINFFLSNILNQNLPLPFNISFTIEQSHDEIDGDSASLAGLCVLLSSLSDIPLKQNIAVTGAIDQFGKVCPVGGINEKIESFYDICKDTNLNGEHGVIIPYNNKKNVCLRNDVQQAIDDKLFNIWLVDNVSDATQLLFDKNLEDSKNNVGIISLIEHRLDDSNIKKSIFSKIKRFFLDKI</sequence>
<dbReference type="InterPro" id="IPR008269">
    <property type="entry name" value="Lon_proteolytic"/>
</dbReference>
<keyword evidence="4" id="KW-1185">Reference proteome</keyword>
<organism evidence="3 4">
    <name type="scientific">Paraphotobacterium marinum</name>
    <dbReference type="NCBI Taxonomy" id="1755811"/>
    <lineage>
        <taxon>Bacteria</taxon>
        <taxon>Pseudomonadati</taxon>
        <taxon>Pseudomonadota</taxon>
        <taxon>Gammaproteobacteria</taxon>
        <taxon>Vibrionales</taxon>
        <taxon>Vibrionaceae</taxon>
        <taxon>Paraphotobacterium</taxon>
    </lineage>
</organism>
<dbReference type="GO" id="GO:0004176">
    <property type="term" value="F:ATP-dependent peptidase activity"/>
    <property type="evidence" value="ECO:0007669"/>
    <property type="project" value="UniProtKB-UniRule"/>
</dbReference>
<dbReference type="Pfam" id="PF05362">
    <property type="entry name" value="Lon_C"/>
    <property type="match status" value="1"/>
</dbReference>
<dbReference type="PRINTS" id="PR00830">
    <property type="entry name" value="ENDOLAPTASE"/>
</dbReference>
<dbReference type="EMBL" id="CP022355">
    <property type="protein sequence ID" value="ASK78753.1"/>
    <property type="molecule type" value="Genomic_DNA"/>
</dbReference>
<dbReference type="InterPro" id="IPR027065">
    <property type="entry name" value="Lon_Prtase"/>
</dbReference>
<dbReference type="SUPFAM" id="SSF54211">
    <property type="entry name" value="Ribosomal protein S5 domain 2-like"/>
    <property type="match status" value="1"/>
</dbReference>
<dbReference type="Proteomes" id="UP000242175">
    <property type="component" value="Chromosome large"/>
</dbReference>
<dbReference type="InterPro" id="IPR020568">
    <property type="entry name" value="Ribosomal_Su5_D2-typ_SF"/>
</dbReference>
<dbReference type="PROSITE" id="PS51786">
    <property type="entry name" value="LON_PROTEOLYTIC"/>
    <property type="match status" value="1"/>
</dbReference>